<dbReference type="PROSITE" id="PS51257">
    <property type="entry name" value="PROKAR_LIPOPROTEIN"/>
    <property type="match status" value="1"/>
</dbReference>
<sequence>MENMKTLLVIIVSVFLSVLGCTDNEVEMNRRDYIIENETEVNLSVKFYNKVNGTINNQTSKDLNKGEQLSKKIELTIEFDISEDYPSLAYGSDSVRIVFNNEKFLTSKYNSINMVFSEPIGRNIFRHSNYENLGNERYLFKITQQDYENAEDCNGNCD</sequence>
<reference evidence="1" key="1">
    <citation type="submission" date="2018-06" db="EMBL/GenBank/DDBJ databases">
        <authorList>
            <person name="Zhirakovskaya E."/>
        </authorList>
    </citation>
    <scope>NUCLEOTIDE SEQUENCE</scope>
</reference>
<proteinExistence type="predicted"/>
<evidence type="ECO:0000313" key="1">
    <source>
        <dbReference type="EMBL" id="VAW14381.1"/>
    </source>
</evidence>
<accession>A0A3B0T6P3</accession>
<dbReference type="EMBL" id="UOEL01000116">
    <property type="protein sequence ID" value="VAW14381.1"/>
    <property type="molecule type" value="Genomic_DNA"/>
</dbReference>
<protein>
    <recommendedName>
        <fullName evidence="2">Lipoprotein</fullName>
    </recommendedName>
</protein>
<gene>
    <name evidence="1" type="ORF">MNBD_BACTEROID03-709</name>
</gene>
<organism evidence="1">
    <name type="scientific">hydrothermal vent metagenome</name>
    <dbReference type="NCBI Taxonomy" id="652676"/>
    <lineage>
        <taxon>unclassified sequences</taxon>
        <taxon>metagenomes</taxon>
        <taxon>ecological metagenomes</taxon>
    </lineage>
</organism>
<dbReference type="AlphaFoldDB" id="A0A3B0T6P3"/>
<name>A0A3B0T6P3_9ZZZZ</name>
<evidence type="ECO:0008006" key="2">
    <source>
        <dbReference type="Google" id="ProtNLM"/>
    </source>
</evidence>